<protein>
    <submittedName>
        <fullName evidence="2">Uncharacterized protein</fullName>
    </submittedName>
</protein>
<dbReference type="EMBL" id="WWBZ02000082">
    <property type="protein sequence ID" value="KAF4301302.1"/>
    <property type="molecule type" value="Genomic_DNA"/>
</dbReference>
<evidence type="ECO:0000313" key="2">
    <source>
        <dbReference type="EMBL" id="KAF4305275.1"/>
    </source>
</evidence>
<dbReference type="Proteomes" id="UP000572817">
    <property type="component" value="Unassembled WGS sequence"/>
</dbReference>
<name>A0A8H4N1B5_9PEZI</name>
<evidence type="ECO:0000313" key="1">
    <source>
        <dbReference type="EMBL" id="KAF4301302.1"/>
    </source>
</evidence>
<proteinExistence type="predicted"/>
<sequence>MMVLEVNNTFDERRMYLLKAPNNENQGASNDKDTPTEFDKVPKFTNAWSKDFHVSPFNSRMGSYSLAAVDPFRQDQKHYPYVDNNIILRSSEKHAKLVARIFSEGPPRDPSTLSTSEVVSFVASWWWVGFVTFPRILKEAYKLFFWGKLQIFFRPEVVPTSIGRHSTQIERHLECFFRKYLGHIIDKTDEAVRISYTPAPGLGETEELLSSAAQNGKVTDSLEIKVTSPAFYSRFAHYNYTSEALDRECLFTDEKNRTVWISNPQTLKLLPLHHKGELNLPSGPSNFADRIGWKLLRTLRCSAAAPSYTNNDHHDAAFVRNDIRPKTFSVCDEYVMQHCPDAWLYRRCLFKLFLAQRYGLGFTEVIDLLDLVVRILLIVGALLMVPRDLRILSRADANDSIAGGSTTFTALALNAVHVWSSVKVTF</sequence>
<dbReference type="PANTHER" id="PTHR33973">
    <property type="entry name" value="OS07G0153300 PROTEIN"/>
    <property type="match status" value="1"/>
</dbReference>
<organism evidence="2 3">
    <name type="scientific">Botryosphaeria dothidea</name>
    <dbReference type="NCBI Taxonomy" id="55169"/>
    <lineage>
        <taxon>Eukaryota</taxon>
        <taxon>Fungi</taxon>
        <taxon>Dikarya</taxon>
        <taxon>Ascomycota</taxon>
        <taxon>Pezizomycotina</taxon>
        <taxon>Dothideomycetes</taxon>
        <taxon>Dothideomycetes incertae sedis</taxon>
        <taxon>Botryosphaeriales</taxon>
        <taxon>Botryosphaeriaceae</taxon>
        <taxon>Botryosphaeria</taxon>
    </lineage>
</organism>
<dbReference type="InterPro" id="IPR010775">
    <property type="entry name" value="DUF1365"/>
</dbReference>
<reference evidence="2 3" key="1">
    <citation type="submission" date="2020-04" db="EMBL/GenBank/DDBJ databases">
        <title>Genome Assembly and Annotation of Botryosphaeria dothidea sdau 11-99, a Latent Pathogen of Apple Fruit Ring Rot in China.</title>
        <authorList>
            <person name="Yu C."/>
            <person name="Diao Y."/>
            <person name="Lu Q."/>
            <person name="Zhao J."/>
            <person name="Cui S."/>
            <person name="Peng C."/>
            <person name="He B."/>
            <person name="Liu H."/>
        </authorList>
    </citation>
    <scope>NUCLEOTIDE SEQUENCE [LARGE SCALE GENOMIC DNA]</scope>
    <source>
        <strain evidence="2">Sdau11-99</strain>
        <strain evidence="3">sdau11-99</strain>
    </source>
</reference>
<gene>
    <name evidence="2" type="ORF">GTA08_BOTSDO06966</name>
    <name evidence="1" type="ORF">GTA08_BOTSDO11160</name>
</gene>
<dbReference type="EMBL" id="WWBZ02000040">
    <property type="protein sequence ID" value="KAF4305275.1"/>
    <property type="molecule type" value="Genomic_DNA"/>
</dbReference>
<dbReference type="PANTHER" id="PTHR33973:SF4">
    <property type="entry name" value="OS07G0153300 PROTEIN"/>
    <property type="match status" value="1"/>
</dbReference>
<evidence type="ECO:0000313" key="3">
    <source>
        <dbReference type="Proteomes" id="UP000572817"/>
    </source>
</evidence>
<dbReference type="OrthoDB" id="3340520at2759"/>
<comment type="caution">
    <text evidence="2">The sequence shown here is derived from an EMBL/GenBank/DDBJ whole genome shotgun (WGS) entry which is preliminary data.</text>
</comment>
<keyword evidence="3" id="KW-1185">Reference proteome</keyword>
<dbReference type="AlphaFoldDB" id="A0A8H4N1B5"/>
<accession>A0A8H4N1B5</accession>
<dbReference type="Pfam" id="PF07103">
    <property type="entry name" value="DUF1365"/>
    <property type="match status" value="1"/>
</dbReference>